<dbReference type="PANTHER" id="PTHR46716:SF1">
    <property type="entry name" value="MITOGEN-ACTIVATED PROTEIN KINASE KINASE KINASE 7"/>
    <property type="match status" value="1"/>
</dbReference>
<evidence type="ECO:0000256" key="3">
    <source>
        <dbReference type="ARBA" id="ARBA00022741"/>
    </source>
</evidence>
<accession>A0A2N0QWE4</accession>
<dbReference type="InterPro" id="IPR011009">
    <property type="entry name" value="Kinase-like_dom_sf"/>
</dbReference>
<keyword evidence="3" id="KW-0547">Nucleotide-binding</keyword>
<dbReference type="VEuPathDB" id="FungiDB:RhiirA1_542548"/>
<dbReference type="AlphaFoldDB" id="A0A2N0QWE4"/>
<dbReference type="GO" id="GO:0005524">
    <property type="term" value="F:ATP binding"/>
    <property type="evidence" value="ECO:0007669"/>
    <property type="project" value="UniProtKB-KW"/>
</dbReference>
<dbReference type="SMART" id="SM00220">
    <property type="entry name" value="S_TKc"/>
    <property type="match status" value="1"/>
</dbReference>
<dbReference type="Pfam" id="PF00069">
    <property type="entry name" value="Pkinase"/>
    <property type="match status" value="1"/>
</dbReference>
<dbReference type="SUPFAM" id="SSF56112">
    <property type="entry name" value="Protein kinase-like (PK-like)"/>
    <property type="match status" value="2"/>
</dbReference>
<feature type="domain" description="Protein kinase" evidence="6">
    <location>
        <begin position="1"/>
        <end position="331"/>
    </location>
</feature>
<dbReference type="VEuPathDB" id="FungiDB:RhiirFUN_018523"/>
<evidence type="ECO:0000256" key="1">
    <source>
        <dbReference type="ARBA" id="ARBA00022527"/>
    </source>
</evidence>
<dbReference type="EMBL" id="LLXH01002635">
    <property type="protein sequence ID" value="PKC55384.1"/>
    <property type="molecule type" value="Genomic_DNA"/>
</dbReference>
<dbReference type="Gene3D" id="1.10.510.10">
    <property type="entry name" value="Transferase(Phosphotransferase) domain 1"/>
    <property type="match status" value="2"/>
</dbReference>
<evidence type="ECO:0000256" key="2">
    <source>
        <dbReference type="ARBA" id="ARBA00022679"/>
    </source>
</evidence>
<dbReference type="VEuPathDB" id="FungiDB:FUN_015891"/>
<evidence type="ECO:0000256" key="4">
    <source>
        <dbReference type="ARBA" id="ARBA00022777"/>
    </source>
</evidence>
<keyword evidence="4" id="KW-0418">Kinase</keyword>
<comment type="caution">
    <text evidence="7">The sequence shown here is derived from an EMBL/GenBank/DDBJ whole genome shotgun (WGS) entry which is preliminary data.</text>
</comment>
<evidence type="ECO:0000259" key="6">
    <source>
        <dbReference type="PROSITE" id="PS50011"/>
    </source>
</evidence>
<dbReference type="Proteomes" id="UP000232688">
    <property type="component" value="Unassembled WGS sequence"/>
</dbReference>
<reference evidence="7 8" key="1">
    <citation type="submission" date="2017-10" db="EMBL/GenBank/DDBJ databases">
        <title>Extensive intraspecific genome diversity in a model arbuscular mycorrhizal fungus.</title>
        <authorList>
            <person name="Chen E.C.H."/>
            <person name="Morin E."/>
            <person name="Baudet D."/>
            <person name="Noel J."/>
            <person name="Ndikumana S."/>
            <person name="Charron P."/>
            <person name="St-Onge C."/>
            <person name="Giorgi J."/>
            <person name="Grigoriev I.V."/>
            <person name="Roux C."/>
            <person name="Martin F.M."/>
            <person name="Corradi N."/>
        </authorList>
    </citation>
    <scope>NUCLEOTIDE SEQUENCE [LARGE SCALE GENOMIC DNA]</scope>
    <source>
        <strain evidence="7 8">A1</strain>
    </source>
</reference>
<organism evidence="7 8">
    <name type="scientific">Rhizophagus irregularis</name>
    <dbReference type="NCBI Taxonomy" id="588596"/>
    <lineage>
        <taxon>Eukaryota</taxon>
        <taxon>Fungi</taxon>
        <taxon>Fungi incertae sedis</taxon>
        <taxon>Mucoromycota</taxon>
        <taxon>Glomeromycotina</taxon>
        <taxon>Glomeromycetes</taxon>
        <taxon>Glomerales</taxon>
        <taxon>Glomeraceae</taxon>
        <taxon>Rhizophagus</taxon>
    </lineage>
</organism>
<dbReference type="GO" id="GO:0007254">
    <property type="term" value="P:JNK cascade"/>
    <property type="evidence" value="ECO:0007669"/>
    <property type="project" value="TreeGrafter"/>
</dbReference>
<evidence type="ECO:0000313" key="8">
    <source>
        <dbReference type="Proteomes" id="UP000232688"/>
    </source>
</evidence>
<dbReference type="InterPro" id="IPR000719">
    <property type="entry name" value="Prot_kinase_dom"/>
</dbReference>
<dbReference type="VEuPathDB" id="FungiDB:FUN_017084"/>
<dbReference type="GO" id="GO:0006955">
    <property type="term" value="P:immune response"/>
    <property type="evidence" value="ECO:0007669"/>
    <property type="project" value="TreeGrafter"/>
</dbReference>
<protein>
    <recommendedName>
        <fullName evidence="6">Protein kinase domain-containing protein</fullName>
    </recommendedName>
</protein>
<evidence type="ECO:0000256" key="5">
    <source>
        <dbReference type="ARBA" id="ARBA00022840"/>
    </source>
</evidence>
<dbReference type="PANTHER" id="PTHR46716">
    <property type="entry name" value="MITOGEN-ACTIVATED PROTEIN KINASE KINASE KINASE 7"/>
    <property type="match status" value="1"/>
</dbReference>
<keyword evidence="5" id="KW-0067">ATP-binding</keyword>
<gene>
    <name evidence="7" type="ORF">RhiirA1_542548</name>
</gene>
<keyword evidence="1" id="KW-0723">Serine/threonine-protein kinase</keyword>
<name>A0A2N0QWE4_9GLOM</name>
<proteinExistence type="predicted"/>
<reference evidence="7 8" key="2">
    <citation type="submission" date="2017-10" db="EMBL/GenBank/DDBJ databases">
        <title>Genome analyses suggest a sexual origin of heterokaryosis in a supposedly ancient asexual fungus.</title>
        <authorList>
            <person name="Corradi N."/>
            <person name="Sedzielewska K."/>
            <person name="Noel J."/>
            <person name="Charron P."/>
            <person name="Farinelli L."/>
            <person name="Marton T."/>
            <person name="Kruger M."/>
            <person name="Pelin A."/>
            <person name="Brachmann A."/>
            <person name="Corradi N."/>
        </authorList>
    </citation>
    <scope>NUCLEOTIDE SEQUENCE [LARGE SCALE GENOMIC DNA]</scope>
    <source>
        <strain evidence="7 8">A1</strain>
    </source>
</reference>
<sequence length="331" mass="37956">MNEFLSEEIPFNDIPHDEFLAIKICKGLRPTISKDVPKLLADLIIKCWDAEIKNRPITKELYQTLNEWNDGDNNQNSEIYFQIKGCDKIRKEKFKNRSNEDKSKSFKTHPQAIYTSRLLNFKNLPKPANSSYLSSFQFSSDSNSTAQSTSANPNKPSHHTVRCYGICQDTSTKNYIIVMAYAWKRKFNVLQNTESGLKRILIKGLIHRELHIGNIVCFNSVICIAGMSSCKPVNYEELEDNVYGILPYVAPGILRGQIYTQASDIYSFGIIMFRIISGFPPYYDNAAQYLALNICEDKPNAMDLSKIFYKWMNELSAYINSKENQTELAKN</sequence>
<dbReference type="VEuPathDB" id="FungiDB:RhiirFUN_022418"/>
<evidence type="ECO:0000313" key="7">
    <source>
        <dbReference type="EMBL" id="PKC55384.1"/>
    </source>
</evidence>
<dbReference type="GO" id="GO:0004709">
    <property type="term" value="F:MAP kinase kinase kinase activity"/>
    <property type="evidence" value="ECO:0007669"/>
    <property type="project" value="TreeGrafter"/>
</dbReference>
<keyword evidence="2" id="KW-0808">Transferase</keyword>
<dbReference type="PROSITE" id="PS50011">
    <property type="entry name" value="PROTEIN_KINASE_DOM"/>
    <property type="match status" value="1"/>
</dbReference>